<dbReference type="SUPFAM" id="SSF53067">
    <property type="entry name" value="Actin-like ATPase domain"/>
    <property type="match status" value="1"/>
</dbReference>
<dbReference type="EMBL" id="JAGSSW010000002">
    <property type="protein sequence ID" value="MBR8463468.1"/>
    <property type="molecule type" value="Genomic_DNA"/>
</dbReference>
<accession>A0ABS5HH57</accession>
<evidence type="ECO:0000313" key="7">
    <source>
        <dbReference type="Proteomes" id="UP000682951"/>
    </source>
</evidence>
<dbReference type="PANTHER" id="PTHR32329:SF2">
    <property type="entry name" value="BIFUNCTIONAL PROTEIN [INCLUDES 2-HYDROXYACYL-COA DEHYDRATASE (N-TER) AND ITS ACTIVATOR DOMAIN (C_TERM)"/>
    <property type="match status" value="1"/>
</dbReference>
<evidence type="ECO:0000256" key="2">
    <source>
        <dbReference type="ARBA" id="ARBA00022723"/>
    </source>
</evidence>
<evidence type="ECO:0000313" key="6">
    <source>
        <dbReference type="EMBL" id="MBR8463468.1"/>
    </source>
</evidence>
<dbReference type="RefSeq" id="WP_212141624.1">
    <property type="nucleotide sequence ID" value="NZ_JAGSSW010000002.1"/>
</dbReference>
<evidence type="ECO:0000256" key="3">
    <source>
        <dbReference type="ARBA" id="ARBA00023004"/>
    </source>
</evidence>
<keyword evidence="4" id="KW-0411">Iron-sulfur</keyword>
<keyword evidence="7" id="KW-1185">Reference proteome</keyword>
<organism evidence="6 7">
    <name type="scientific">Campylobacter anatolicus</name>
    <dbReference type="NCBI Taxonomy" id="2829105"/>
    <lineage>
        <taxon>Bacteria</taxon>
        <taxon>Pseudomonadati</taxon>
        <taxon>Campylobacterota</taxon>
        <taxon>Epsilonproteobacteria</taxon>
        <taxon>Campylobacterales</taxon>
        <taxon>Campylobacteraceae</taxon>
        <taxon>Campylobacter</taxon>
    </lineage>
</organism>
<keyword evidence="2" id="KW-0479">Metal-binding</keyword>
<feature type="domain" description="ATPase BadF/BadG/BcrA/BcrD type" evidence="5">
    <location>
        <begin position="4"/>
        <end position="248"/>
    </location>
</feature>
<dbReference type="NCBIfam" id="TIGR00241">
    <property type="entry name" value="CoA_E_activ"/>
    <property type="match status" value="1"/>
</dbReference>
<dbReference type="CDD" id="cd24109">
    <property type="entry name" value="ASKHA_NBD_YjiL-like"/>
    <property type="match status" value="1"/>
</dbReference>
<dbReference type="Pfam" id="PF01869">
    <property type="entry name" value="BcrAD_BadFG"/>
    <property type="match status" value="1"/>
</dbReference>
<evidence type="ECO:0000256" key="4">
    <source>
        <dbReference type="ARBA" id="ARBA00023014"/>
    </source>
</evidence>
<dbReference type="InterPro" id="IPR043129">
    <property type="entry name" value="ATPase_NBD"/>
</dbReference>
<gene>
    <name evidence="6" type="ORF">KDD93_02650</name>
</gene>
<evidence type="ECO:0000256" key="1">
    <source>
        <dbReference type="ARBA" id="ARBA00001966"/>
    </source>
</evidence>
<dbReference type="Gene3D" id="3.30.420.40">
    <property type="match status" value="2"/>
</dbReference>
<protein>
    <submittedName>
        <fullName evidence="6">CoA activase</fullName>
    </submittedName>
</protein>
<proteinExistence type="predicted"/>
<evidence type="ECO:0000259" key="5">
    <source>
        <dbReference type="Pfam" id="PF01869"/>
    </source>
</evidence>
<keyword evidence="3" id="KW-0408">Iron</keyword>
<sequence>MHSIGIDIGSTSAKIAVFDADKDKFIHFFILPTGWSVVDTSTIIKKKLDALDLDNEIYIATGYGRVSVKYAHKIITEITCHAMGANYLSCKDCTVIDIGGQDTKAIRLENGIITSFIMNDKCSAGTGKFLEVMSNRLGVSFDELTTLATLSNKDVKISSMCTVFAESEIISLIAQNISRENIANAVIKSAVNKIANLVKKEANERYFLSGGFSKNAYMKECLQNELGCEIKTDENAIYCGAIGAALIGVKKLKRR</sequence>
<dbReference type="InterPro" id="IPR051805">
    <property type="entry name" value="Dehydratase_Activator_Redct"/>
</dbReference>
<dbReference type="Proteomes" id="UP000682951">
    <property type="component" value="Unassembled WGS sequence"/>
</dbReference>
<comment type="cofactor">
    <cofactor evidence="1">
        <name>[4Fe-4S] cluster</name>
        <dbReference type="ChEBI" id="CHEBI:49883"/>
    </cofactor>
</comment>
<name>A0ABS5HH57_9BACT</name>
<dbReference type="InterPro" id="IPR008275">
    <property type="entry name" value="CoA_E_activase_dom"/>
</dbReference>
<dbReference type="InterPro" id="IPR002731">
    <property type="entry name" value="ATPase_BadF"/>
</dbReference>
<dbReference type="PANTHER" id="PTHR32329">
    <property type="entry name" value="BIFUNCTIONAL PROTEIN [INCLUDES 2-HYDROXYACYL-COA DEHYDRATASE (N-TER) AND ITS ACTIVATOR DOMAIN (C_TERM)-RELATED"/>
    <property type="match status" value="1"/>
</dbReference>
<reference evidence="6 7" key="1">
    <citation type="submission" date="2021-04" db="EMBL/GenBank/DDBJ databases">
        <title>Molecular and phenotypic characterization and identification of bacterial isolates recovered from the Anatolian ground squirrels (Spermophilus xanthoprymnus) and which have the potential to form a new species in the Campylobacter genus.</title>
        <authorList>
            <person name="Aydin F."/>
            <person name="Abay S."/>
            <person name="Kayman T."/>
            <person name="Karakaya E."/>
            <person name="Mustak H.K."/>
            <person name="Mustak I.B."/>
            <person name="Bilgin N."/>
            <person name="Duzler A."/>
            <person name="Sahin O."/>
            <person name="Guran O."/>
            <person name="Saticioglu I.B."/>
        </authorList>
    </citation>
    <scope>NUCLEOTIDE SEQUENCE [LARGE SCALE GENOMIC DNA]</scope>
    <source>
        <strain evidence="7">faydin-G24</strain>
    </source>
</reference>
<comment type="caution">
    <text evidence="6">The sequence shown here is derived from an EMBL/GenBank/DDBJ whole genome shotgun (WGS) entry which is preliminary data.</text>
</comment>